<organism evidence="7 8">
    <name type="scientific">Tsukamurella pseudospumae</name>
    <dbReference type="NCBI Taxonomy" id="239498"/>
    <lineage>
        <taxon>Bacteria</taxon>
        <taxon>Bacillati</taxon>
        <taxon>Actinomycetota</taxon>
        <taxon>Actinomycetes</taxon>
        <taxon>Mycobacteriales</taxon>
        <taxon>Tsukamurellaceae</taxon>
        <taxon>Tsukamurella</taxon>
    </lineage>
</organism>
<dbReference type="Proteomes" id="UP000070258">
    <property type="component" value="Unassembled WGS sequence"/>
</dbReference>
<evidence type="ECO:0000256" key="4">
    <source>
        <dbReference type="ARBA" id="ARBA00022679"/>
    </source>
</evidence>
<protein>
    <recommendedName>
        <fullName evidence="2">Uridine phosphorylase</fullName>
        <ecNumber evidence="1">2.4.2.3</ecNumber>
    </recommendedName>
</protein>
<sequence length="235" mass="24889">MPTPHNSAAPGDYASAVLMPGDPRRARRIAETLFDDARLVNEVRGMEAYTGTVGGRPISVMGSGMGLPTMTIYATELYREYGVRRIIRVGTSGGYQDDISLGDVIIATAAHTDSAINDPRIPGVRFAPAASYPLLRAAADAAERAGTTVRVGPVYSSDHFYLARPGLHEGLRDHGVLGVDMETAALYAVAAAEGREALTVLTVTDHMFRDEALPPEDRENGFAAAAAIAIEAAFS</sequence>
<dbReference type="CDD" id="cd09006">
    <property type="entry name" value="PNP_EcPNPI-like"/>
    <property type="match status" value="1"/>
</dbReference>
<dbReference type="GO" id="GO:0006152">
    <property type="term" value="P:purine nucleoside catabolic process"/>
    <property type="evidence" value="ECO:0007669"/>
    <property type="project" value="TreeGrafter"/>
</dbReference>
<keyword evidence="3" id="KW-0328">Glycosyltransferase</keyword>
<dbReference type="EC" id="2.4.2.3" evidence="1"/>
<comment type="catalytic activity">
    <reaction evidence="5">
        <text>uridine + phosphate = alpha-D-ribose 1-phosphate + uracil</text>
        <dbReference type="Rhea" id="RHEA:24388"/>
        <dbReference type="ChEBI" id="CHEBI:16704"/>
        <dbReference type="ChEBI" id="CHEBI:17568"/>
        <dbReference type="ChEBI" id="CHEBI:43474"/>
        <dbReference type="ChEBI" id="CHEBI:57720"/>
        <dbReference type="EC" id="2.4.2.3"/>
    </reaction>
</comment>
<dbReference type="InterPro" id="IPR004402">
    <property type="entry name" value="DeoD-type"/>
</dbReference>
<reference evidence="8" key="1">
    <citation type="submission" date="2016-02" db="EMBL/GenBank/DDBJ databases">
        <authorList>
            <person name="Wen L."/>
            <person name="He K."/>
            <person name="Yang H."/>
        </authorList>
    </citation>
    <scope>NUCLEOTIDE SEQUENCE [LARGE SCALE GENOMIC DNA]</scope>
    <source>
        <strain evidence="8">JCM 15929</strain>
    </source>
</reference>
<dbReference type="AlphaFoldDB" id="A0A137ZY49"/>
<name>A0A137ZY49_9ACTN</name>
<dbReference type="Pfam" id="PF01048">
    <property type="entry name" value="PNP_UDP_1"/>
    <property type="match status" value="1"/>
</dbReference>
<gene>
    <name evidence="7" type="primary">deoD</name>
    <name evidence="7" type="ORF">AXK60_14625</name>
</gene>
<dbReference type="GO" id="GO:0004731">
    <property type="term" value="F:purine-nucleoside phosphorylase activity"/>
    <property type="evidence" value="ECO:0007669"/>
    <property type="project" value="InterPro"/>
</dbReference>
<evidence type="ECO:0000313" key="7">
    <source>
        <dbReference type="EMBL" id="KXP03102.1"/>
    </source>
</evidence>
<evidence type="ECO:0000313" key="8">
    <source>
        <dbReference type="Proteomes" id="UP000070258"/>
    </source>
</evidence>
<evidence type="ECO:0000256" key="1">
    <source>
        <dbReference type="ARBA" id="ARBA00011888"/>
    </source>
</evidence>
<dbReference type="HAMAP" id="MF_01627">
    <property type="entry name" value="Pur_nucleosid_phosp"/>
    <property type="match status" value="1"/>
</dbReference>
<dbReference type="OrthoDB" id="9782889at2"/>
<evidence type="ECO:0000256" key="5">
    <source>
        <dbReference type="ARBA" id="ARBA00048447"/>
    </source>
</evidence>
<dbReference type="PANTHER" id="PTHR43691:SF11">
    <property type="entry name" value="FI09636P-RELATED"/>
    <property type="match status" value="1"/>
</dbReference>
<dbReference type="STRING" id="239498.AXK60_14625"/>
<dbReference type="SUPFAM" id="SSF53167">
    <property type="entry name" value="Purine and uridine phosphorylases"/>
    <property type="match status" value="1"/>
</dbReference>
<dbReference type="InterPro" id="IPR035994">
    <property type="entry name" value="Nucleoside_phosphorylase_sf"/>
</dbReference>
<comment type="caution">
    <text evidence="7">The sequence shown here is derived from an EMBL/GenBank/DDBJ whole genome shotgun (WGS) entry which is preliminary data.</text>
</comment>
<evidence type="ECO:0000259" key="6">
    <source>
        <dbReference type="Pfam" id="PF01048"/>
    </source>
</evidence>
<dbReference type="GO" id="GO:0004850">
    <property type="term" value="F:uridine phosphorylase activity"/>
    <property type="evidence" value="ECO:0007669"/>
    <property type="project" value="UniProtKB-EC"/>
</dbReference>
<feature type="domain" description="Nucleoside phosphorylase" evidence="6">
    <location>
        <begin position="17"/>
        <end position="221"/>
    </location>
</feature>
<dbReference type="NCBIfam" id="NF004489">
    <property type="entry name" value="PRK05819.1"/>
    <property type="match status" value="1"/>
</dbReference>
<dbReference type="InterPro" id="IPR000845">
    <property type="entry name" value="Nucleoside_phosphorylase_d"/>
</dbReference>
<accession>A0A137ZY49</accession>
<keyword evidence="4" id="KW-0808">Transferase</keyword>
<proteinExistence type="inferred from homology"/>
<dbReference type="Gene3D" id="3.40.50.1580">
    <property type="entry name" value="Nucleoside phosphorylase domain"/>
    <property type="match status" value="1"/>
</dbReference>
<dbReference type="NCBIfam" id="TIGR00107">
    <property type="entry name" value="deoD"/>
    <property type="match status" value="1"/>
</dbReference>
<evidence type="ECO:0000256" key="2">
    <source>
        <dbReference type="ARBA" id="ARBA00021980"/>
    </source>
</evidence>
<evidence type="ECO:0000256" key="3">
    <source>
        <dbReference type="ARBA" id="ARBA00022676"/>
    </source>
</evidence>
<dbReference type="EMBL" id="LSRF01000058">
    <property type="protein sequence ID" value="KXP03102.1"/>
    <property type="molecule type" value="Genomic_DNA"/>
</dbReference>
<dbReference type="GO" id="GO:0005829">
    <property type="term" value="C:cytosol"/>
    <property type="evidence" value="ECO:0007669"/>
    <property type="project" value="TreeGrafter"/>
</dbReference>
<dbReference type="RefSeq" id="WP_068573608.1">
    <property type="nucleotide sequence ID" value="NZ_LSRF01000058.1"/>
</dbReference>
<dbReference type="PANTHER" id="PTHR43691">
    <property type="entry name" value="URIDINE PHOSPHORYLASE"/>
    <property type="match status" value="1"/>
</dbReference>